<evidence type="ECO:0000313" key="6">
    <source>
        <dbReference type="EMBL" id="GIF74072.1"/>
    </source>
</evidence>
<reference evidence="6 7" key="1">
    <citation type="submission" date="2021-01" db="EMBL/GenBank/DDBJ databases">
        <title>Whole genome shotgun sequence of Asanoa siamensis NBRC 107932.</title>
        <authorList>
            <person name="Komaki H."/>
            <person name="Tamura T."/>
        </authorList>
    </citation>
    <scope>NUCLEOTIDE SEQUENCE [LARGE SCALE GENOMIC DNA]</scope>
    <source>
        <strain evidence="6 7">NBRC 107932</strain>
    </source>
</reference>
<dbReference type="EMBL" id="BONE01000027">
    <property type="protein sequence ID" value="GIF74072.1"/>
    <property type="molecule type" value="Genomic_DNA"/>
</dbReference>
<feature type="compositionally biased region" description="Gly residues" evidence="3">
    <location>
        <begin position="899"/>
        <end position="909"/>
    </location>
</feature>
<feature type="region of interest" description="Disordered" evidence="3">
    <location>
        <begin position="760"/>
        <end position="788"/>
    </location>
</feature>
<dbReference type="PANTHER" id="PTHR47957">
    <property type="entry name" value="ATP-DEPENDENT HELICASE HRQ1"/>
    <property type="match status" value="1"/>
</dbReference>
<evidence type="ECO:0000256" key="2">
    <source>
        <dbReference type="ARBA" id="ARBA00022840"/>
    </source>
</evidence>
<feature type="region of interest" description="Disordered" evidence="3">
    <location>
        <begin position="831"/>
        <end position="867"/>
    </location>
</feature>
<evidence type="ECO:0000256" key="3">
    <source>
        <dbReference type="SAM" id="MobiDB-lite"/>
    </source>
</evidence>
<keyword evidence="2" id="KW-0067">ATP-binding</keyword>
<dbReference type="SUPFAM" id="SSF52540">
    <property type="entry name" value="P-loop containing nucleoside triphosphate hydrolases"/>
    <property type="match status" value="1"/>
</dbReference>
<protein>
    <recommendedName>
        <fullName evidence="8">DEAD/DEAH box helicase domain-containing protein</fullName>
    </recommendedName>
</protein>
<dbReference type="Proteomes" id="UP000604117">
    <property type="component" value="Unassembled WGS sequence"/>
</dbReference>
<evidence type="ECO:0000259" key="4">
    <source>
        <dbReference type="PROSITE" id="PS51192"/>
    </source>
</evidence>
<sequence length="1009" mass="103476">MTSAVGAPASLLAGLLAQPPVTHVEQVASRVGDPVPWPSWVPPAVVSAYAARGVSLPWRHQAVAGSLAFEGRHVVVATGTASGKSMAYQLPALSRLVDDPRATVLYLAPTKALAADQLRSVAGLDVPGVRPACYDGDTPRAEREWIRQNSRFVLTNPDMLHRSILPGHAAWGTFLRRLAFVVVDECHTYRGVFGSHVAHVLRRLRRAAARYGRTPVFVLASATAGDPETAAARLTGLRVEPVTEDASPRGGVTFALWEPPLEGASVRRSAVRETASLLTDAVSAGVRTVAFVRSRRGAETVATVARRSLSEISPELASRVAAYRAGYLREERRSLEEGLLSGSLLGLASTNALELGVDLVGLDAVLICGYPGTRASLWQQAGRAGRSGSDALAVLVARDDPLDTYLVHHPEALFGHPVEATVLDPSNPYVLGPQLCAAAAEGPLTQADLSLFGPAAVPVLEELVAAGLLRRRPSGWYWRPWKRPEIDLRGSGGQQICVVESSTGRLLGMTDAGSSHFMLHDGAVYLHQGASFVVDSLDLEDGCALVHAEEPDYTTHARDVTTLSVAGVGSSVVAGPVAMHLGEVDVTSQVVSYQRRRHGSGEVIDTKPLDLPARELRTVAVWFTVSPAALSANGVAEADIPGALHAAEHAAIGLLPLVATCDRWDIGGLSTASHPDTGLPTVFVYDGHSGGAGFAERAFAAASSWLQATRDVIAECGCEAGCPSCVQSPKCGNGNNPLAKPEAVKVLDIVLSNLAAATSGSGTESATAASPTPASVVDRTDAAAAPQVAAEAAPHVAAEAAPHVVAEAAPNAAAEAGLGIAPQAVPSIAPRTAPDAAADTSADATAGLSANTTATSTGATTTDATTTDAMTTDAAAPSEPNATTTDVAAASEALAANGQGVGDATGGDRVGSAPRRKRSRSGRSALSDDAGPAAAAGPRVPKARAKLAAGAKEATGPAPAASPVPAARRRRAKGPTAAVGHDDAVAGEVEPVVDARPTLALRSPEDAAA</sequence>
<evidence type="ECO:0000313" key="7">
    <source>
        <dbReference type="Proteomes" id="UP000604117"/>
    </source>
</evidence>
<dbReference type="InterPro" id="IPR055227">
    <property type="entry name" value="HRQ1_WHD"/>
</dbReference>
<feature type="compositionally biased region" description="Low complexity" evidence="3">
    <location>
        <begin position="930"/>
        <end position="966"/>
    </location>
</feature>
<name>A0ABQ4CS09_9ACTN</name>
<dbReference type="CDD" id="cd17923">
    <property type="entry name" value="DEXHc_Hrq1-like"/>
    <property type="match status" value="1"/>
</dbReference>
<dbReference type="Pfam" id="PF22982">
    <property type="entry name" value="WHD_HRQ1"/>
    <property type="match status" value="1"/>
</dbReference>
<dbReference type="SMART" id="SM00490">
    <property type="entry name" value="HELICc"/>
    <property type="match status" value="1"/>
</dbReference>
<dbReference type="InterPro" id="IPR022307">
    <property type="entry name" value="Helicase_put_actinobac"/>
</dbReference>
<proteinExistence type="predicted"/>
<dbReference type="NCBIfam" id="TIGR03817">
    <property type="entry name" value="DECH_helic"/>
    <property type="match status" value="1"/>
</dbReference>
<dbReference type="Pfam" id="PF09369">
    <property type="entry name" value="MZB"/>
    <property type="match status" value="1"/>
</dbReference>
<dbReference type="InterPro" id="IPR011545">
    <property type="entry name" value="DEAD/DEAH_box_helicase_dom"/>
</dbReference>
<dbReference type="PROSITE" id="PS51192">
    <property type="entry name" value="HELICASE_ATP_BIND_1"/>
    <property type="match status" value="1"/>
</dbReference>
<evidence type="ECO:0000256" key="1">
    <source>
        <dbReference type="ARBA" id="ARBA00022741"/>
    </source>
</evidence>
<organism evidence="6 7">
    <name type="scientific">Asanoa siamensis</name>
    <dbReference type="NCBI Taxonomy" id="926357"/>
    <lineage>
        <taxon>Bacteria</taxon>
        <taxon>Bacillati</taxon>
        <taxon>Actinomycetota</taxon>
        <taxon>Actinomycetes</taxon>
        <taxon>Micromonosporales</taxon>
        <taxon>Micromonosporaceae</taxon>
        <taxon>Asanoa</taxon>
    </lineage>
</organism>
<dbReference type="InterPro" id="IPR027417">
    <property type="entry name" value="P-loop_NTPase"/>
</dbReference>
<comment type="caution">
    <text evidence="6">The sequence shown here is derived from an EMBL/GenBank/DDBJ whole genome shotgun (WGS) entry which is preliminary data.</text>
</comment>
<dbReference type="Gene3D" id="3.40.50.300">
    <property type="entry name" value="P-loop containing nucleotide triphosphate hydrolases"/>
    <property type="match status" value="2"/>
</dbReference>
<evidence type="ECO:0000259" key="5">
    <source>
        <dbReference type="PROSITE" id="PS51194"/>
    </source>
</evidence>
<feature type="domain" description="Helicase C-terminal" evidence="5">
    <location>
        <begin position="277"/>
        <end position="429"/>
    </location>
</feature>
<dbReference type="Pfam" id="PF00270">
    <property type="entry name" value="DEAD"/>
    <property type="match status" value="1"/>
</dbReference>
<accession>A0ABQ4CS09</accession>
<keyword evidence="7" id="KW-1185">Reference proteome</keyword>
<dbReference type="PANTHER" id="PTHR47957:SF3">
    <property type="entry name" value="ATP-DEPENDENT HELICASE HRQ1"/>
    <property type="match status" value="1"/>
</dbReference>
<gene>
    <name evidence="6" type="ORF">Asi02nite_35900</name>
</gene>
<feature type="domain" description="Helicase ATP-binding" evidence="4">
    <location>
        <begin position="65"/>
        <end position="242"/>
    </location>
</feature>
<dbReference type="SMART" id="SM00487">
    <property type="entry name" value="DEXDc"/>
    <property type="match status" value="1"/>
</dbReference>
<evidence type="ECO:0008006" key="8">
    <source>
        <dbReference type="Google" id="ProtNLM"/>
    </source>
</evidence>
<dbReference type="Pfam" id="PF00271">
    <property type="entry name" value="Helicase_C"/>
    <property type="match status" value="1"/>
</dbReference>
<feature type="compositionally biased region" description="Low complexity" evidence="3">
    <location>
        <begin position="760"/>
        <end position="775"/>
    </location>
</feature>
<dbReference type="InterPro" id="IPR014001">
    <property type="entry name" value="Helicase_ATP-bd"/>
</dbReference>
<dbReference type="CDD" id="cd18797">
    <property type="entry name" value="SF2_C_Hrq"/>
    <property type="match status" value="1"/>
</dbReference>
<dbReference type="InterPro" id="IPR001650">
    <property type="entry name" value="Helicase_C-like"/>
</dbReference>
<keyword evidence="1" id="KW-0547">Nucleotide-binding</keyword>
<dbReference type="PROSITE" id="PS51194">
    <property type="entry name" value="HELICASE_CTER"/>
    <property type="match status" value="1"/>
</dbReference>
<feature type="region of interest" description="Disordered" evidence="3">
    <location>
        <begin position="896"/>
        <end position="991"/>
    </location>
</feature>
<dbReference type="InterPro" id="IPR018973">
    <property type="entry name" value="MZB"/>
</dbReference>